<keyword evidence="6 7" id="KW-0067">ATP-binding</keyword>
<sequence>MRTFAELDLDPQLLQAIDEIGFERPTVIQAGVIPHGMDGRDILASAPTGTGKTAAFLLPVLQHLLDFPRTRPGPARVLILTPTRELAIQVADQARSLAKYTDLKVFTITGGISYQEHAEILGKTQDIVVATPGRLMEYIEAERFDCRAIESLVLDEADRMLDMGFAGAVDKLSEECRWRKQSMLFSATLEGRGVKGFKAGLLNDPVEVNAEPPRRERKKITQWYHRCDDLAHKHALLNTILTEQSERAIVFVKTRERLAALRETLDSTKVKCAWIQGEMAQAKRNNAIRRFTEGEVNVLLATDVAARGIDVPDISHVINYDLPRTADVYLHRIGRTARAGKKGVAISLVEAHDQPMMDRIGRYMKEDVKERFVEGMKPKHKKPEFKKKKKKAGSKKTVKGKIKKATKRVVKPSGKA</sequence>
<dbReference type="Pfam" id="PF00271">
    <property type="entry name" value="Helicase_C"/>
    <property type="match status" value="1"/>
</dbReference>
<dbReference type="GO" id="GO:0005524">
    <property type="term" value="F:ATP binding"/>
    <property type="evidence" value="ECO:0007669"/>
    <property type="project" value="UniProtKB-UniRule"/>
</dbReference>
<dbReference type="FunFam" id="3.40.50.300:FF:000291">
    <property type="entry name" value="ATP-dependent RNA helicase SrmB"/>
    <property type="match status" value="1"/>
</dbReference>
<dbReference type="Pfam" id="PF00270">
    <property type="entry name" value="DEAD"/>
    <property type="match status" value="1"/>
</dbReference>
<comment type="similarity">
    <text evidence="7">Belongs to the DEAD box helicase family. SrmB subfamily.</text>
</comment>
<evidence type="ECO:0000259" key="12">
    <source>
        <dbReference type="PROSITE" id="PS51195"/>
    </source>
</evidence>
<evidence type="ECO:0000313" key="14">
    <source>
        <dbReference type="Proteomes" id="UP000094936"/>
    </source>
</evidence>
<feature type="domain" description="DEAD-box RNA helicase Q" evidence="12">
    <location>
        <begin position="2"/>
        <end position="30"/>
    </location>
</feature>
<dbReference type="InterPro" id="IPR011545">
    <property type="entry name" value="DEAD/DEAH_box_helicase_dom"/>
</dbReference>
<organism evidence="13 14">
    <name type="scientific">Veronia pacifica</name>
    <dbReference type="NCBI Taxonomy" id="1080227"/>
    <lineage>
        <taxon>Bacteria</taxon>
        <taxon>Pseudomonadati</taxon>
        <taxon>Pseudomonadota</taxon>
        <taxon>Gammaproteobacteria</taxon>
        <taxon>Vibrionales</taxon>
        <taxon>Vibrionaceae</taxon>
        <taxon>Veronia</taxon>
    </lineage>
</organism>
<comment type="subcellular location">
    <subcellularLocation>
        <location evidence="7">Cytoplasm</location>
    </subcellularLocation>
</comment>
<feature type="region of interest" description="Disordered" evidence="9">
    <location>
        <begin position="375"/>
        <end position="416"/>
    </location>
</feature>
<evidence type="ECO:0000259" key="10">
    <source>
        <dbReference type="PROSITE" id="PS51192"/>
    </source>
</evidence>
<dbReference type="GO" id="GO:0003676">
    <property type="term" value="F:nucleic acid binding"/>
    <property type="evidence" value="ECO:0007669"/>
    <property type="project" value="InterPro"/>
</dbReference>
<dbReference type="STRING" id="1080227.A8L45_12785"/>
<proteinExistence type="inferred from homology"/>
<evidence type="ECO:0000256" key="6">
    <source>
        <dbReference type="ARBA" id="ARBA00022840"/>
    </source>
</evidence>
<dbReference type="PROSITE" id="PS51194">
    <property type="entry name" value="HELICASE_CTER"/>
    <property type="match status" value="1"/>
</dbReference>
<dbReference type="GO" id="GO:0000027">
    <property type="term" value="P:ribosomal large subunit assembly"/>
    <property type="evidence" value="ECO:0007669"/>
    <property type="project" value="UniProtKB-UniRule"/>
</dbReference>
<keyword evidence="5 7" id="KW-0347">Helicase</keyword>
<feature type="compositionally biased region" description="Basic residues" evidence="9">
    <location>
        <begin position="378"/>
        <end position="410"/>
    </location>
</feature>
<dbReference type="CDD" id="cd18787">
    <property type="entry name" value="SF2_C_DEAD"/>
    <property type="match status" value="1"/>
</dbReference>
<dbReference type="PANTHER" id="PTHR47959">
    <property type="entry name" value="ATP-DEPENDENT RNA HELICASE RHLE-RELATED"/>
    <property type="match status" value="1"/>
</dbReference>
<comment type="caution">
    <text evidence="13">The sequence shown here is derived from an EMBL/GenBank/DDBJ whole genome shotgun (WGS) entry which is preliminary data.</text>
</comment>
<dbReference type="Gene3D" id="3.40.50.300">
    <property type="entry name" value="P-loop containing nucleotide triphosphate hydrolases"/>
    <property type="match status" value="2"/>
</dbReference>
<evidence type="ECO:0000313" key="13">
    <source>
        <dbReference type="EMBL" id="ODA32466.1"/>
    </source>
</evidence>
<dbReference type="SMART" id="SM00490">
    <property type="entry name" value="HELICc"/>
    <property type="match status" value="1"/>
</dbReference>
<dbReference type="InterPro" id="IPR014014">
    <property type="entry name" value="RNA_helicase_DEAD_Q_motif"/>
</dbReference>
<reference evidence="13 14" key="1">
    <citation type="submission" date="2016-05" db="EMBL/GenBank/DDBJ databases">
        <title>Genomic Taxonomy of the Vibrionaceae.</title>
        <authorList>
            <person name="Gomez-Gil B."/>
            <person name="Enciso-Ibarra J."/>
        </authorList>
    </citation>
    <scope>NUCLEOTIDE SEQUENCE [LARGE SCALE GENOMIC DNA]</scope>
    <source>
        <strain evidence="13 14">CAIM 1920</strain>
    </source>
</reference>
<dbReference type="InterPro" id="IPR000629">
    <property type="entry name" value="RNA-helicase_DEAD-box_CS"/>
</dbReference>
<dbReference type="InterPro" id="IPR050079">
    <property type="entry name" value="DEAD_box_RNA_helicase"/>
</dbReference>
<evidence type="ECO:0000256" key="9">
    <source>
        <dbReference type="SAM" id="MobiDB-lite"/>
    </source>
</evidence>
<dbReference type="AlphaFoldDB" id="A0A1C3EGS5"/>
<dbReference type="CDD" id="cd00268">
    <property type="entry name" value="DEADc"/>
    <property type="match status" value="1"/>
</dbReference>
<dbReference type="EC" id="3.6.4.13" evidence="7"/>
<name>A0A1C3EGS5_9GAMM</name>
<dbReference type="NCBIfam" id="NF008394">
    <property type="entry name" value="PRK11192.1"/>
    <property type="match status" value="1"/>
</dbReference>
<dbReference type="InterPro" id="IPR044742">
    <property type="entry name" value="DEAD/DEAH_RhlB"/>
</dbReference>
<feature type="short sequence motif" description="Q motif" evidence="8">
    <location>
        <begin position="2"/>
        <end position="30"/>
    </location>
</feature>
<dbReference type="GO" id="GO:0003724">
    <property type="term" value="F:RNA helicase activity"/>
    <property type="evidence" value="ECO:0007669"/>
    <property type="project" value="UniProtKB-UniRule"/>
</dbReference>
<dbReference type="SUPFAM" id="SSF52540">
    <property type="entry name" value="P-loop containing nucleoside triphosphate hydrolases"/>
    <property type="match status" value="1"/>
</dbReference>
<evidence type="ECO:0000256" key="7">
    <source>
        <dbReference type="HAMAP-Rule" id="MF_00967"/>
    </source>
</evidence>
<evidence type="ECO:0000256" key="5">
    <source>
        <dbReference type="ARBA" id="ARBA00022806"/>
    </source>
</evidence>
<dbReference type="RefSeq" id="WP_068902856.1">
    <property type="nucleotide sequence ID" value="NZ_JBHUIF010000031.1"/>
</dbReference>
<evidence type="ECO:0000256" key="4">
    <source>
        <dbReference type="ARBA" id="ARBA00022801"/>
    </source>
</evidence>
<keyword evidence="1 7" id="KW-0963">Cytoplasm</keyword>
<dbReference type="PROSITE" id="PS51192">
    <property type="entry name" value="HELICASE_ATP_BIND_1"/>
    <property type="match status" value="1"/>
</dbReference>
<evidence type="ECO:0000256" key="2">
    <source>
        <dbReference type="ARBA" id="ARBA00022517"/>
    </source>
</evidence>
<feature type="domain" description="Helicase C-terminal" evidence="11">
    <location>
        <begin position="219"/>
        <end position="384"/>
    </location>
</feature>
<dbReference type="InterPro" id="IPR001650">
    <property type="entry name" value="Helicase_C-like"/>
</dbReference>
<gene>
    <name evidence="7" type="primary">srmB</name>
    <name evidence="13" type="ORF">A8L45_12785</name>
</gene>
<dbReference type="InterPro" id="IPR027417">
    <property type="entry name" value="P-loop_NTPase"/>
</dbReference>
<keyword evidence="3 7" id="KW-0547">Nucleotide-binding</keyword>
<dbReference type="PANTHER" id="PTHR47959:SF3">
    <property type="entry name" value="ATP-DEPENDENT RNA HELICASE SRMB"/>
    <property type="match status" value="1"/>
</dbReference>
<dbReference type="PROSITE" id="PS51195">
    <property type="entry name" value="Q_MOTIF"/>
    <property type="match status" value="1"/>
</dbReference>
<dbReference type="InterPro" id="IPR014001">
    <property type="entry name" value="Helicase_ATP-bd"/>
</dbReference>
<comment type="catalytic activity">
    <reaction evidence="7">
        <text>ATP + H2O = ADP + phosphate + H(+)</text>
        <dbReference type="Rhea" id="RHEA:13065"/>
        <dbReference type="ChEBI" id="CHEBI:15377"/>
        <dbReference type="ChEBI" id="CHEBI:15378"/>
        <dbReference type="ChEBI" id="CHEBI:30616"/>
        <dbReference type="ChEBI" id="CHEBI:43474"/>
        <dbReference type="ChEBI" id="CHEBI:456216"/>
        <dbReference type="EC" id="3.6.4.13"/>
    </reaction>
</comment>
<evidence type="ECO:0000256" key="8">
    <source>
        <dbReference type="PROSITE-ProRule" id="PRU00552"/>
    </source>
</evidence>
<keyword evidence="4 7" id="KW-0378">Hydrolase</keyword>
<dbReference type="Proteomes" id="UP000094936">
    <property type="component" value="Unassembled WGS sequence"/>
</dbReference>
<accession>A0A1C3EGS5</accession>
<dbReference type="InterPro" id="IPR028621">
    <property type="entry name" value="DEAD_helicase_SrmB"/>
</dbReference>
<dbReference type="OrthoDB" id="9805696at2"/>
<dbReference type="EMBL" id="LYBM01000022">
    <property type="protein sequence ID" value="ODA32466.1"/>
    <property type="molecule type" value="Genomic_DNA"/>
</dbReference>
<evidence type="ECO:0000259" key="11">
    <source>
        <dbReference type="PROSITE" id="PS51194"/>
    </source>
</evidence>
<protein>
    <recommendedName>
        <fullName evidence="7">ATP-dependent RNA helicase SrmB</fullName>
        <ecNumber evidence="7">3.6.4.13</ecNumber>
    </recommendedName>
</protein>
<evidence type="ECO:0000256" key="3">
    <source>
        <dbReference type="ARBA" id="ARBA00022741"/>
    </source>
</evidence>
<comment type="subunit">
    <text evidence="7">Interacts with the 50S ribosomal subunit.</text>
</comment>
<keyword evidence="2 7" id="KW-0690">Ribosome biogenesis</keyword>
<dbReference type="GO" id="GO:0005829">
    <property type="term" value="C:cytosol"/>
    <property type="evidence" value="ECO:0007669"/>
    <property type="project" value="TreeGrafter"/>
</dbReference>
<dbReference type="HAMAP" id="MF_00967">
    <property type="entry name" value="DEAD_helicase_SrmB"/>
    <property type="match status" value="1"/>
</dbReference>
<comment type="function">
    <text evidence="7">DEAD-box RNA helicase involved in the assembly of the 50S ribosomal subunit at low temperature. Exhibits RNA-stimulated ATP hydrolysis and RNA unwinding activity.</text>
</comment>
<keyword evidence="14" id="KW-1185">Reference proteome</keyword>
<feature type="domain" description="Helicase ATP-binding" evidence="10">
    <location>
        <begin position="33"/>
        <end position="207"/>
    </location>
</feature>
<evidence type="ECO:0000256" key="1">
    <source>
        <dbReference type="ARBA" id="ARBA00022490"/>
    </source>
</evidence>
<dbReference type="GO" id="GO:0016887">
    <property type="term" value="F:ATP hydrolysis activity"/>
    <property type="evidence" value="ECO:0007669"/>
    <property type="project" value="RHEA"/>
</dbReference>
<dbReference type="PROSITE" id="PS00039">
    <property type="entry name" value="DEAD_ATP_HELICASE"/>
    <property type="match status" value="1"/>
</dbReference>
<dbReference type="SMART" id="SM00487">
    <property type="entry name" value="DEXDc"/>
    <property type="match status" value="1"/>
</dbReference>